<reference evidence="1 2" key="1">
    <citation type="submission" date="2023-01" db="EMBL/GenBank/DDBJ databases">
        <authorList>
            <person name="Kreplak J."/>
        </authorList>
    </citation>
    <scope>NUCLEOTIDE SEQUENCE [LARGE SCALE GENOMIC DNA]</scope>
</reference>
<name>A0AAV1AGT7_VICFA</name>
<evidence type="ECO:0000313" key="1">
    <source>
        <dbReference type="EMBL" id="CAI8609526.1"/>
    </source>
</evidence>
<dbReference type="PANTHER" id="PTHR38221:SF1">
    <property type="entry name" value="OVULE PROTEIN"/>
    <property type="match status" value="1"/>
</dbReference>
<dbReference type="PANTHER" id="PTHR38221">
    <property type="entry name" value="BNAA04G14260D PROTEIN"/>
    <property type="match status" value="1"/>
</dbReference>
<accession>A0AAV1AGT7</accession>
<dbReference type="AlphaFoldDB" id="A0AAV1AGT7"/>
<gene>
    <name evidence="1" type="ORF">VFH_IV137640</name>
</gene>
<sequence length="337" mass="37258">MNEDAFTIISETSRLSTSQEHLLHHTSFVGDTPASQDMPSQFEPEIPISSAPILILSPPDTQEVFHTPPEAYSLSSSDVDAPYCPVNQAVDVDSVSSEFMDFGKDSELGLKNEIVAHFVLENEHAVQGDEFRVSERGISDSGESPVKKLKLGFDSLGNCLGGQQSQSDVVGVRNSEEEKLESPRNVVGGEQVNDVNNDDFCREIPMDDNSVPEENVETRVIQNAGDVNLVEGNTEIREDSGIREDPVLCVLPNSIRCLLEKSTATANGVETEKVEEKKKFSVFDVLKILSENTVEEDDDGLSMLEAAKRSGITFPRPTWWPDHMKSKIFNFDDHVKE</sequence>
<protein>
    <submittedName>
        <fullName evidence="1">Uncharacterized protein</fullName>
    </submittedName>
</protein>
<proteinExistence type="predicted"/>
<dbReference type="Proteomes" id="UP001157006">
    <property type="component" value="Chromosome 4"/>
</dbReference>
<evidence type="ECO:0000313" key="2">
    <source>
        <dbReference type="Proteomes" id="UP001157006"/>
    </source>
</evidence>
<dbReference type="EMBL" id="OX451739">
    <property type="protein sequence ID" value="CAI8609526.1"/>
    <property type="molecule type" value="Genomic_DNA"/>
</dbReference>
<organism evidence="1 2">
    <name type="scientific">Vicia faba</name>
    <name type="common">Broad bean</name>
    <name type="synonym">Faba vulgaris</name>
    <dbReference type="NCBI Taxonomy" id="3906"/>
    <lineage>
        <taxon>Eukaryota</taxon>
        <taxon>Viridiplantae</taxon>
        <taxon>Streptophyta</taxon>
        <taxon>Embryophyta</taxon>
        <taxon>Tracheophyta</taxon>
        <taxon>Spermatophyta</taxon>
        <taxon>Magnoliopsida</taxon>
        <taxon>eudicotyledons</taxon>
        <taxon>Gunneridae</taxon>
        <taxon>Pentapetalae</taxon>
        <taxon>rosids</taxon>
        <taxon>fabids</taxon>
        <taxon>Fabales</taxon>
        <taxon>Fabaceae</taxon>
        <taxon>Papilionoideae</taxon>
        <taxon>50 kb inversion clade</taxon>
        <taxon>NPAAA clade</taxon>
        <taxon>Hologalegina</taxon>
        <taxon>IRL clade</taxon>
        <taxon>Fabeae</taxon>
        <taxon>Vicia</taxon>
    </lineage>
</organism>
<keyword evidence="2" id="KW-1185">Reference proteome</keyword>